<dbReference type="CDD" id="cd02980">
    <property type="entry name" value="TRX_Fd_family"/>
    <property type="match status" value="1"/>
</dbReference>
<name>A0A1C6JW76_9FIRM</name>
<organism evidence="1">
    <name type="scientific">uncultured Anaerotruncus sp</name>
    <dbReference type="NCBI Taxonomy" id="905011"/>
    <lineage>
        <taxon>Bacteria</taxon>
        <taxon>Bacillati</taxon>
        <taxon>Bacillota</taxon>
        <taxon>Clostridia</taxon>
        <taxon>Eubacteriales</taxon>
        <taxon>Oscillospiraceae</taxon>
        <taxon>Anaerotruncus</taxon>
        <taxon>environmental samples</taxon>
    </lineage>
</organism>
<gene>
    <name evidence="1" type="ORF">SAMEA3545359_02342</name>
</gene>
<proteinExistence type="predicted"/>
<protein>
    <submittedName>
        <fullName evidence="1">NADH:ubiquinone oxidoreductase 24 kD subunit</fullName>
    </submittedName>
</protein>
<keyword evidence="1" id="KW-0830">Ubiquinone</keyword>
<dbReference type="Gene3D" id="3.40.30.10">
    <property type="entry name" value="Glutaredoxin"/>
    <property type="match status" value="1"/>
</dbReference>
<dbReference type="InterPro" id="IPR036249">
    <property type="entry name" value="Thioredoxin-like_sf"/>
</dbReference>
<evidence type="ECO:0000313" key="1">
    <source>
        <dbReference type="EMBL" id="SCJ86284.1"/>
    </source>
</evidence>
<dbReference type="EMBL" id="FMHG01000002">
    <property type="protein sequence ID" value="SCJ86284.1"/>
    <property type="molecule type" value="Genomic_DNA"/>
</dbReference>
<reference evidence="1" key="1">
    <citation type="submission" date="2015-09" db="EMBL/GenBank/DDBJ databases">
        <authorList>
            <consortium name="Pathogen Informatics"/>
        </authorList>
    </citation>
    <scope>NUCLEOTIDE SEQUENCE</scope>
    <source>
        <strain evidence="1">2789STDY5834896</strain>
    </source>
</reference>
<dbReference type="AlphaFoldDB" id="A0A1C6JW76"/>
<dbReference type="Pfam" id="PF01257">
    <property type="entry name" value="2Fe-2S_thioredx"/>
    <property type="match status" value="1"/>
</dbReference>
<accession>A0A1C6JW76</accession>
<sequence>MVEVTVCVGSSCHMKGSYQVIQTFQQIIKERGLENKVALKASFCMGRCLTGISMAVDGEPIEHVGFANAADVFYEHVLPKIEED</sequence>
<dbReference type="SUPFAM" id="SSF52833">
    <property type="entry name" value="Thioredoxin-like"/>
    <property type="match status" value="1"/>
</dbReference>